<proteinExistence type="predicted"/>
<feature type="compositionally biased region" description="Low complexity" evidence="1">
    <location>
        <begin position="287"/>
        <end position="297"/>
    </location>
</feature>
<feature type="region of interest" description="Disordered" evidence="1">
    <location>
        <begin position="112"/>
        <end position="252"/>
    </location>
</feature>
<keyword evidence="3" id="KW-1185">Reference proteome</keyword>
<name>A0A0S2FBL5_LYSAN</name>
<protein>
    <submittedName>
        <fullName evidence="2">Uncharacterized protein</fullName>
    </submittedName>
</protein>
<dbReference type="PATRIC" id="fig|84531.8.peg.2826"/>
<feature type="compositionally biased region" description="Basic and acidic residues" evidence="1">
    <location>
        <begin position="169"/>
        <end position="203"/>
    </location>
</feature>
<dbReference type="RefSeq" id="WP_057918123.1">
    <property type="nucleotide sequence ID" value="NZ_CP011129.1"/>
</dbReference>
<accession>A0A0S2FBL5</accession>
<feature type="compositionally biased region" description="Basic and acidic residues" evidence="1">
    <location>
        <begin position="299"/>
        <end position="309"/>
    </location>
</feature>
<sequence length="317" mass="33220">MSARNDPAGDGRGPARPRADADGFLDRVVARTRQQAPLLTRRRPSLFEPRSPSGPAPDIVETIVAAPEPAPMASLARPSAIDEHVQVENAPALPRSETALPVAAPTLTIAASAPAPLSVPATLSAPKGSPYRRHNPAIHDESGSAAQRHPQARANRSRPIGPTDVADAPESKPRSERSDHVERVARVEHIERVERLTRIEHTRSQAQAGAARAATALHTHEQGAEPQRLSVPAALPSPMSRRRDAAPAAPVANPGRAAAMSLAPVASSPAPIHVTIGRLEVGAVAPSATAGASAPGPTREPKLGLDDYLRRRHGGRP</sequence>
<feature type="compositionally biased region" description="Basic and acidic residues" evidence="1">
    <location>
        <begin position="17"/>
        <end position="29"/>
    </location>
</feature>
<dbReference type="Proteomes" id="UP000060787">
    <property type="component" value="Chromosome"/>
</dbReference>
<dbReference type="AlphaFoldDB" id="A0A0S2FBL5"/>
<feature type="region of interest" description="Disordered" evidence="1">
    <location>
        <begin position="287"/>
        <end position="317"/>
    </location>
</feature>
<reference evidence="2 3" key="1">
    <citation type="journal article" date="2015" name="BMC Genomics">
        <title>Comparative genomics and metabolic profiling of the genus Lysobacter.</title>
        <authorList>
            <person name="de Bruijn I."/>
            <person name="Cheng X."/>
            <person name="de Jager V."/>
            <person name="Exposito R.G."/>
            <person name="Watrous J."/>
            <person name="Patel N."/>
            <person name="Postma J."/>
            <person name="Dorrestein P.C."/>
            <person name="Kobayashi D."/>
            <person name="Raaijmakers J.M."/>
        </authorList>
    </citation>
    <scope>NUCLEOTIDE SEQUENCE [LARGE SCALE GENOMIC DNA]</scope>
    <source>
        <strain evidence="2 3">76</strain>
    </source>
</reference>
<dbReference type="KEGG" id="lab:LA76x_2813"/>
<gene>
    <name evidence="2" type="ORF">LA76x_2813</name>
</gene>
<evidence type="ECO:0000313" key="3">
    <source>
        <dbReference type="Proteomes" id="UP000060787"/>
    </source>
</evidence>
<feature type="region of interest" description="Disordered" evidence="1">
    <location>
        <begin position="1"/>
        <end position="58"/>
    </location>
</feature>
<feature type="compositionally biased region" description="Low complexity" evidence="1">
    <location>
        <begin position="204"/>
        <end position="216"/>
    </location>
</feature>
<evidence type="ECO:0000313" key="2">
    <source>
        <dbReference type="EMBL" id="ALN80943.1"/>
    </source>
</evidence>
<dbReference type="STRING" id="84531.LA76x_2813"/>
<dbReference type="EMBL" id="CP011129">
    <property type="protein sequence ID" value="ALN80943.1"/>
    <property type="molecule type" value="Genomic_DNA"/>
</dbReference>
<evidence type="ECO:0000256" key="1">
    <source>
        <dbReference type="SAM" id="MobiDB-lite"/>
    </source>
</evidence>
<organism evidence="2 3">
    <name type="scientific">Lysobacter antibioticus</name>
    <dbReference type="NCBI Taxonomy" id="84531"/>
    <lineage>
        <taxon>Bacteria</taxon>
        <taxon>Pseudomonadati</taxon>
        <taxon>Pseudomonadota</taxon>
        <taxon>Gammaproteobacteria</taxon>
        <taxon>Lysobacterales</taxon>
        <taxon>Lysobacteraceae</taxon>
        <taxon>Lysobacter</taxon>
    </lineage>
</organism>
<feature type="compositionally biased region" description="Low complexity" evidence="1">
    <location>
        <begin position="112"/>
        <end position="126"/>
    </location>
</feature>